<evidence type="ECO:0000313" key="2">
    <source>
        <dbReference type="Proteomes" id="UP000788993"/>
    </source>
</evidence>
<proteinExistence type="predicted"/>
<evidence type="ECO:0000313" key="1">
    <source>
        <dbReference type="EMBL" id="KAH3677527.1"/>
    </source>
</evidence>
<protein>
    <submittedName>
        <fullName evidence="1">Uncharacterized protein</fullName>
    </submittedName>
</protein>
<dbReference type="EMBL" id="JAEUBD010000108">
    <property type="protein sequence ID" value="KAH3677527.1"/>
    <property type="molecule type" value="Genomic_DNA"/>
</dbReference>
<organism evidence="1 2">
    <name type="scientific">Ogataea polymorpha</name>
    <dbReference type="NCBI Taxonomy" id="460523"/>
    <lineage>
        <taxon>Eukaryota</taxon>
        <taxon>Fungi</taxon>
        <taxon>Dikarya</taxon>
        <taxon>Ascomycota</taxon>
        <taxon>Saccharomycotina</taxon>
        <taxon>Pichiomycetes</taxon>
        <taxon>Pichiales</taxon>
        <taxon>Pichiaceae</taxon>
        <taxon>Ogataea</taxon>
    </lineage>
</organism>
<accession>A0A9P8PSV4</accession>
<gene>
    <name evidence="1" type="ORF">OGATHE_001002</name>
</gene>
<dbReference type="AlphaFoldDB" id="A0A9P8PSV4"/>
<reference evidence="1" key="2">
    <citation type="submission" date="2021-01" db="EMBL/GenBank/DDBJ databases">
        <authorList>
            <person name="Schikora-Tamarit M.A."/>
        </authorList>
    </citation>
    <scope>NUCLEOTIDE SEQUENCE</scope>
    <source>
        <strain evidence="1">NCAIM Y.01608</strain>
    </source>
</reference>
<keyword evidence="2" id="KW-1185">Reference proteome</keyword>
<comment type="caution">
    <text evidence="1">The sequence shown here is derived from an EMBL/GenBank/DDBJ whole genome shotgun (WGS) entry which is preliminary data.</text>
</comment>
<name>A0A9P8PSV4_9ASCO</name>
<sequence>MSRPLSRYGHTTAWIGIKASPNRVADTSDTKTFRLPKPWLDSEPFVDETDCDEELPEAVAEELARVSRVVELWLPASSEVTDLLLVETEPCEPDAVAVGLDEPVAAFVDDSYT</sequence>
<dbReference type="Proteomes" id="UP000788993">
    <property type="component" value="Unassembled WGS sequence"/>
</dbReference>
<reference evidence="1" key="1">
    <citation type="journal article" date="2021" name="Open Biol.">
        <title>Shared evolutionary footprints suggest mitochondrial oxidative damage underlies multiple complex I losses in fungi.</title>
        <authorList>
            <person name="Schikora-Tamarit M.A."/>
            <person name="Marcet-Houben M."/>
            <person name="Nosek J."/>
            <person name="Gabaldon T."/>
        </authorList>
    </citation>
    <scope>NUCLEOTIDE SEQUENCE</scope>
    <source>
        <strain evidence="1">NCAIM Y.01608</strain>
    </source>
</reference>